<proteinExistence type="evidence at transcript level"/>
<accession>C6T4J4</accession>
<protein>
    <submittedName>
        <fullName evidence="1">Uncharacterized protein</fullName>
    </submittedName>
</protein>
<dbReference type="AlphaFoldDB" id="C6T4J4"/>
<organism evidence="1">
    <name type="scientific">Glycine max</name>
    <name type="common">Soybean</name>
    <name type="synonym">Glycine hispida</name>
    <dbReference type="NCBI Taxonomy" id="3847"/>
    <lineage>
        <taxon>Eukaryota</taxon>
        <taxon>Viridiplantae</taxon>
        <taxon>Streptophyta</taxon>
        <taxon>Embryophyta</taxon>
        <taxon>Tracheophyta</taxon>
        <taxon>Spermatophyta</taxon>
        <taxon>Magnoliopsida</taxon>
        <taxon>eudicotyledons</taxon>
        <taxon>Gunneridae</taxon>
        <taxon>Pentapetalae</taxon>
        <taxon>rosids</taxon>
        <taxon>fabids</taxon>
        <taxon>Fabales</taxon>
        <taxon>Fabaceae</taxon>
        <taxon>Papilionoideae</taxon>
        <taxon>50 kb inversion clade</taxon>
        <taxon>NPAAA clade</taxon>
        <taxon>indigoferoid/millettioid clade</taxon>
        <taxon>Phaseoleae</taxon>
        <taxon>Glycine</taxon>
        <taxon>Glycine subgen. Soja</taxon>
    </lineage>
</organism>
<name>C6T4J4_SOYBN</name>
<dbReference type="EMBL" id="BT092355">
    <property type="protein sequence ID" value="ACU16604.1"/>
    <property type="molecule type" value="mRNA"/>
</dbReference>
<evidence type="ECO:0000313" key="1">
    <source>
        <dbReference type="EMBL" id="ACU16604.1"/>
    </source>
</evidence>
<reference evidence="1" key="1">
    <citation type="submission" date="2009-08" db="EMBL/GenBank/DDBJ databases">
        <authorList>
            <person name="Cheung F."/>
            <person name="Xiao Y."/>
            <person name="Chan A."/>
            <person name="Moskal W."/>
            <person name="Town C.D."/>
        </authorList>
    </citation>
    <scope>NUCLEOTIDE SEQUENCE</scope>
</reference>
<sequence>MWRRSFRCRRCRLSCCGRKGRKSTRLWAQRRTSSRRRLRNIDRDLSSVILFIQLFIFLSKVKRILKQSLNLLYLAVVL</sequence>